<keyword evidence="2" id="KW-1185">Reference proteome</keyword>
<accession>A0A3M6TUT3</accession>
<comment type="caution">
    <text evidence="1">The sequence shown here is derived from an EMBL/GenBank/DDBJ whole genome shotgun (WGS) entry which is preliminary data.</text>
</comment>
<dbReference type="EMBL" id="RCHS01002880">
    <property type="protein sequence ID" value="RMX45116.1"/>
    <property type="molecule type" value="Genomic_DNA"/>
</dbReference>
<evidence type="ECO:0000313" key="2">
    <source>
        <dbReference type="Proteomes" id="UP000275408"/>
    </source>
</evidence>
<reference evidence="1 2" key="1">
    <citation type="journal article" date="2018" name="Sci. Rep.">
        <title>Comparative analysis of the Pocillopora damicornis genome highlights role of immune system in coral evolution.</title>
        <authorList>
            <person name="Cunning R."/>
            <person name="Bay R.A."/>
            <person name="Gillette P."/>
            <person name="Baker A.C."/>
            <person name="Traylor-Knowles N."/>
        </authorList>
    </citation>
    <scope>NUCLEOTIDE SEQUENCE [LARGE SCALE GENOMIC DNA]</scope>
    <source>
        <strain evidence="1">RSMAS</strain>
        <tissue evidence="1">Whole animal</tissue>
    </source>
</reference>
<gene>
    <name evidence="1" type="ORF">pdam_00025339</name>
</gene>
<organism evidence="1 2">
    <name type="scientific">Pocillopora damicornis</name>
    <name type="common">Cauliflower coral</name>
    <name type="synonym">Millepora damicornis</name>
    <dbReference type="NCBI Taxonomy" id="46731"/>
    <lineage>
        <taxon>Eukaryota</taxon>
        <taxon>Metazoa</taxon>
        <taxon>Cnidaria</taxon>
        <taxon>Anthozoa</taxon>
        <taxon>Hexacorallia</taxon>
        <taxon>Scleractinia</taxon>
        <taxon>Astrocoeniina</taxon>
        <taxon>Pocilloporidae</taxon>
        <taxon>Pocillopora</taxon>
    </lineage>
</organism>
<name>A0A3M6TUT3_POCDA</name>
<protein>
    <submittedName>
        <fullName evidence="1">Uncharacterized protein</fullName>
    </submittedName>
</protein>
<proteinExistence type="predicted"/>
<evidence type="ECO:0000313" key="1">
    <source>
        <dbReference type="EMBL" id="RMX45116.1"/>
    </source>
</evidence>
<dbReference type="AlphaFoldDB" id="A0A3M6TUT3"/>
<sequence>MAKSRHSLQDSEDTPMHEEEVVKADLKAADELMSNATSNLHDALSGTAVNVQIVNVATMILHTAETNVIGHLTP</sequence>
<dbReference type="Proteomes" id="UP000275408">
    <property type="component" value="Unassembled WGS sequence"/>
</dbReference>